<keyword evidence="2" id="KW-0677">Repeat</keyword>
<evidence type="ECO:0000313" key="9">
    <source>
        <dbReference type="Proteomes" id="UP000076532"/>
    </source>
</evidence>
<dbReference type="STRING" id="436010.A0A166AHY9"/>
<dbReference type="Pfam" id="PF23276">
    <property type="entry name" value="TPR_24"/>
    <property type="match status" value="1"/>
</dbReference>
<dbReference type="Pfam" id="PF13812">
    <property type="entry name" value="PPR_3"/>
    <property type="match status" value="3"/>
</dbReference>
<evidence type="ECO:0000256" key="3">
    <source>
        <dbReference type="ARBA" id="ARBA00044493"/>
    </source>
</evidence>
<dbReference type="Gene3D" id="1.25.40.10">
    <property type="entry name" value="Tetratricopeptide repeat domain"/>
    <property type="match status" value="3"/>
</dbReference>
<evidence type="ECO:0000256" key="5">
    <source>
        <dbReference type="PROSITE-ProRule" id="PRU00708"/>
    </source>
</evidence>
<evidence type="ECO:0000313" key="8">
    <source>
        <dbReference type="EMBL" id="KZP11624.1"/>
    </source>
</evidence>
<feature type="repeat" description="PPR" evidence="5">
    <location>
        <begin position="117"/>
        <end position="151"/>
    </location>
</feature>
<dbReference type="PANTHER" id="PTHR47447:SF17">
    <property type="entry name" value="OS12G0638900 PROTEIN"/>
    <property type="match status" value="1"/>
</dbReference>
<evidence type="ECO:0000256" key="6">
    <source>
        <dbReference type="SAM" id="MobiDB-lite"/>
    </source>
</evidence>
<dbReference type="AlphaFoldDB" id="A0A166AHY9"/>
<feature type="region of interest" description="Disordered" evidence="6">
    <location>
        <begin position="557"/>
        <end position="597"/>
    </location>
</feature>
<feature type="compositionally biased region" description="Basic and acidic residues" evidence="6">
    <location>
        <begin position="565"/>
        <end position="578"/>
    </location>
</feature>
<evidence type="ECO:0000256" key="2">
    <source>
        <dbReference type="ARBA" id="ARBA00022737"/>
    </source>
</evidence>
<keyword evidence="9" id="KW-1185">Reference proteome</keyword>
<dbReference type="NCBIfam" id="TIGR00756">
    <property type="entry name" value="PPR"/>
    <property type="match status" value="1"/>
</dbReference>
<comment type="function">
    <text evidence="3">Regulates mitochondrial small subunit maturation by controlling 15S rRNA 5'-end processing. Localizes to the 5' precursor of the 15S rRNA in a position that is subsequently occupied by mS47 in the mature yeast mtSSU. Uses structure and sequence-specific RNA recognition, binding to a single-stranded region of the precursor and specifically recognizing bases -6 to -1. The exchange of Ccm1 for mS47 is coupled to the irreversible removal of precursor rRNA that is accompanied by conformational changes of the mitoribosomal proteins uS5m and mS26. These conformational changes signal completion of 5'-end rRNA processing through protection of the mature 5'-end of the 15S rRNA and stabilization of mS47. The removal of the 5' precursor together with the dissociation of Ccm1 may be catalyzed by the 5'-3' exoribonuclease Pet127. Involved in the specific removal of group I introns in mitochondrial encoded transcripts.</text>
</comment>
<dbReference type="InterPro" id="IPR057027">
    <property type="entry name" value="TPR_mt"/>
</dbReference>
<dbReference type="InterPro" id="IPR011990">
    <property type="entry name" value="TPR-like_helical_dom_sf"/>
</dbReference>
<evidence type="ECO:0000256" key="1">
    <source>
        <dbReference type="ARBA" id="ARBA00006192"/>
    </source>
</evidence>
<feature type="repeat" description="PPR" evidence="5">
    <location>
        <begin position="435"/>
        <end position="469"/>
    </location>
</feature>
<evidence type="ECO:0000256" key="4">
    <source>
        <dbReference type="ARBA" id="ARBA00044511"/>
    </source>
</evidence>
<accession>A0A166AHY9</accession>
<comment type="similarity">
    <text evidence="1">Belongs to the CCM1 family.</text>
</comment>
<dbReference type="InterPro" id="IPR002885">
    <property type="entry name" value="PPR_rpt"/>
</dbReference>
<feature type="compositionally biased region" description="Polar residues" evidence="6">
    <location>
        <begin position="587"/>
        <end position="597"/>
    </location>
</feature>
<evidence type="ECO:0000259" key="7">
    <source>
        <dbReference type="Pfam" id="PF23276"/>
    </source>
</evidence>
<organism evidence="8 9">
    <name type="scientific">Athelia psychrophila</name>
    <dbReference type="NCBI Taxonomy" id="1759441"/>
    <lineage>
        <taxon>Eukaryota</taxon>
        <taxon>Fungi</taxon>
        <taxon>Dikarya</taxon>
        <taxon>Basidiomycota</taxon>
        <taxon>Agaricomycotina</taxon>
        <taxon>Agaricomycetes</taxon>
        <taxon>Agaricomycetidae</taxon>
        <taxon>Atheliales</taxon>
        <taxon>Atheliaceae</taxon>
        <taxon>Athelia</taxon>
    </lineage>
</organism>
<name>A0A166AHY9_9AGAM</name>
<dbReference type="Proteomes" id="UP000076532">
    <property type="component" value="Unassembled WGS sequence"/>
</dbReference>
<gene>
    <name evidence="8" type="ORF">FIBSPDRAFT_837409</name>
</gene>
<dbReference type="EMBL" id="KV417660">
    <property type="protein sequence ID" value="KZP11624.1"/>
    <property type="molecule type" value="Genomic_DNA"/>
</dbReference>
<protein>
    <recommendedName>
        <fullName evidence="7">Pentatricopeptide repeat-containing protein-mitochondrial domain-containing protein</fullName>
    </recommendedName>
</protein>
<comment type="subunit">
    <text evidence="4">Binds to mitochondrial small subunit 15S rRNA.</text>
</comment>
<feature type="domain" description="Pentatricopeptide repeat-containing protein-mitochondrial" evidence="7">
    <location>
        <begin position="293"/>
        <end position="427"/>
    </location>
</feature>
<proteinExistence type="inferred from homology"/>
<reference evidence="8 9" key="1">
    <citation type="journal article" date="2016" name="Mol. Biol. Evol.">
        <title>Comparative Genomics of Early-Diverging Mushroom-Forming Fungi Provides Insights into the Origins of Lignocellulose Decay Capabilities.</title>
        <authorList>
            <person name="Nagy L.G."/>
            <person name="Riley R."/>
            <person name="Tritt A."/>
            <person name="Adam C."/>
            <person name="Daum C."/>
            <person name="Floudas D."/>
            <person name="Sun H."/>
            <person name="Yadav J.S."/>
            <person name="Pangilinan J."/>
            <person name="Larsson K.H."/>
            <person name="Matsuura K."/>
            <person name="Barry K."/>
            <person name="Labutti K."/>
            <person name="Kuo R."/>
            <person name="Ohm R.A."/>
            <person name="Bhattacharya S.S."/>
            <person name="Shirouzu T."/>
            <person name="Yoshinaga Y."/>
            <person name="Martin F.M."/>
            <person name="Grigoriev I.V."/>
            <person name="Hibbett D.S."/>
        </authorList>
    </citation>
    <scope>NUCLEOTIDE SEQUENCE [LARGE SCALE GENOMIC DNA]</scope>
    <source>
        <strain evidence="8 9">CBS 109695</strain>
    </source>
</reference>
<dbReference type="PROSITE" id="PS51375">
    <property type="entry name" value="PPR"/>
    <property type="match status" value="2"/>
</dbReference>
<dbReference type="PANTHER" id="PTHR47447">
    <property type="entry name" value="OS03G0856100 PROTEIN"/>
    <property type="match status" value="1"/>
</dbReference>
<dbReference type="OrthoDB" id="185373at2759"/>
<sequence length="597" mass="65748">MLASTSRHALRNHSGLSRTVLNSVSEGGLLAVGRRHFASDAEAIAVEDTPTQSKPRWRQPLRNGPWQFTPDHTFQSVHHLSAIARFQLQISEMAERGNFISCLKICKDMKEQGIKPTLLVYNGLLQAAAKNSLYTEAEGILDDMGATGVKPDAQSYHHLIKAYRPLEAVHMWSILRRMQRLGFSPDAQTFALILERPLAAGNLEMAVQGVGEMIEQHIVPELGTAENTIHLACKLGYPKLALELAETFENMSVRRLDTEVWVNLLMASAENLYADGTVFAWSKVAEMGVALDEGVCLEVLNTVARHGLPDLGNDVLATLKQIGVPIQEHHLAPLIEAFCRRNPPQLREAFEMLTLMRTQKAKPTPQTAQPIFNTIKGSVDAIDSTWEILDALRAAGRPVDIAALNAVVQATVHAQDIQRTIGAYKAFGDYDQQPDVDTYNLLLSACIGVGHRDLGDRLLGEMKTAGVKANVRTYERLIILCLTQPTYEDAFFYLEEMKANAFLPTLAIYDAIVKKCVTVGDARHKLALEEMAQCGYAVSEPLAHFIETGGVYQPPETAAVRRKNAQAERQAEAEKQGETSEGPETAEPSQTQSQPLA</sequence>